<accession>A0A0J0XH98</accession>
<dbReference type="Pfam" id="PF00639">
    <property type="entry name" value="Rotamase"/>
    <property type="match status" value="1"/>
</dbReference>
<dbReference type="SMART" id="SM00456">
    <property type="entry name" value="WW"/>
    <property type="match status" value="1"/>
</dbReference>
<dbReference type="PROSITE" id="PS01159">
    <property type="entry name" value="WW_DOMAIN_1"/>
    <property type="match status" value="1"/>
</dbReference>
<dbReference type="EC" id="5.2.1.8" evidence="5"/>
<dbReference type="GO" id="GO:0005829">
    <property type="term" value="C:cytosol"/>
    <property type="evidence" value="ECO:0007669"/>
    <property type="project" value="TreeGrafter"/>
</dbReference>
<dbReference type="GO" id="GO:0005634">
    <property type="term" value="C:nucleus"/>
    <property type="evidence" value="ECO:0007669"/>
    <property type="project" value="TreeGrafter"/>
</dbReference>
<dbReference type="Proteomes" id="UP000053611">
    <property type="component" value="Unassembled WGS sequence"/>
</dbReference>
<sequence>MSGWEIRWSNSRSLPYFYNGSTGQSTWEKPAELSDDAVKSLPGAKYLSGTAAPEGKVRASHILAKHTGSRRPSSWKQPNITRTLPEARAQIQGYLDTLQALPADKRAAEFAKIASTESDCSSARSGGDLGFFGRGQMQKAFEDATYALEVGQLSPLVESDSGVHIILRTA</sequence>
<reference evidence="8 9" key="1">
    <citation type="submission" date="2015-03" db="EMBL/GenBank/DDBJ databases">
        <title>Genomics and transcriptomics of the oil-accumulating basidiomycete yeast T. oleaginosus allow insights into substrate utilization and the diverse evolutionary trajectories of mating systems in fungi.</title>
        <authorList>
            <consortium name="DOE Joint Genome Institute"/>
            <person name="Kourist R."/>
            <person name="Kracht O."/>
            <person name="Bracharz F."/>
            <person name="Lipzen A."/>
            <person name="Nolan M."/>
            <person name="Ohm R."/>
            <person name="Grigoriev I."/>
            <person name="Sun S."/>
            <person name="Heitman J."/>
            <person name="Bruck T."/>
            <person name="Nowrousian M."/>
        </authorList>
    </citation>
    <scope>NUCLEOTIDE SEQUENCE [LARGE SCALE GENOMIC DNA]</scope>
    <source>
        <strain evidence="8 9">IBC0246</strain>
    </source>
</reference>
<dbReference type="GO" id="GO:0060261">
    <property type="term" value="P:positive regulation of transcription initiation by RNA polymerase II"/>
    <property type="evidence" value="ECO:0007669"/>
    <property type="project" value="UniProtKB-ARBA"/>
</dbReference>
<dbReference type="InterPro" id="IPR001202">
    <property type="entry name" value="WW_dom"/>
</dbReference>
<dbReference type="Gene3D" id="3.10.50.40">
    <property type="match status" value="1"/>
</dbReference>
<dbReference type="PANTHER" id="PTHR10657:SF4">
    <property type="entry name" value="PEPTIDYL-PROLYL CIS-TRANS ISOMERASE-RELATED"/>
    <property type="match status" value="1"/>
</dbReference>
<dbReference type="InterPro" id="IPR000297">
    <property type="entry name" value="PPIase_PpiC"/>
</dbReference>
<proteinExistence type="predicted"/>
<evidence type="ECO:0000259" key="6">
    <source>
        <dbReference type="PROSITE" id="PS50020"/>
    </source>
</evidence>
<dbReference type="CDD" id="cd00201">
    <property type="entry name" value="WW"/>
    <property type="match status" value="1"/>
</dbReference>
<feature type="domain" description="PpiC" evidence="7">
    <location>
        <begin position="54"/>
        <end position="170"/>
    </location>
</feature>
<dbReference type="PANTHER" id="PTHR10657">
    <property type="entry name" value="PEPTIDYL-PROLYL CIS-TRANS ISOMERASE"/>
    <property type="match status" value="1"/>
</dbReference>
<dbReference type="RefSeq" id="XP_018276952.1">
    <property type="nucleotide sequence ID" value="XM_018423871.1"/>
</dbReference>
<evidence type="ECO:0000256" key="4">
    <source>
        <dbReference type="PROSITE-ProRule" id="PRU00278"/>
    </source>
</evidence>
<dbReference type="Gene3D" id="2.20.70.10">
    <property type="match status" value="1"/>
</dbReference>
<keyword evidence="2 4" id="KW-0697">Rotamase</keyword>
<feature type="domain" description="WW" evidence="6">
    <location>
        <begin position="1"/>
        <end position="32"/>
    </location>
</feature>
<dbReference type="InterPro" id="IPR046357">
    <property type="entry name" value="PPIase_dom_sf"/>
</dbReference>
<gene>
    <name evidence="8" type="ORF">CC85DRAFT_287433</name>
</gene>
<dbReference type="PROSITE" id="PS50198">
    <property type="entry name" value="PPIC_PPIASE_2"/>
    <property type="match status" value="1"/>
</dbReference>
<dbReference type="Pfam" id="PF00397">
    <property type="entry name" value="WW"/>
    <property type="match status" value="1"/>
</dbReference>
<dbReference type="OrthoDB" id="2530521at2759"/>
<keyword evidence="3 4" id="KW-0413">Isomerase</keyword>
<organism evidence="8 9">
    <name type="scientific">Cutaneotrichosporon oleaginosum</name>
    <dbReference type="NCBI Taxonomy" id="879819"/>
    <lineage>
        <taxon>Eukaryota</taxon>
        <taxon>Fungi</taxon>
        <taxon>Dikarya</taxon>
        <taxon>Basidiomycota</taxon>
        <taxon>Agaricomycotina</taxon>
        <taxon>Tremellomycetes</taxon>
        <taxon>Trichosporonales</taxon>
        <taxon>Trichosporonaceae</taxon>
        <taxon>Cutaneotrichosporon</taxon>
    </lineage>
</organism>
<dbReference type="AlphaFoldDB" id="A0A0J0XH98"/>
<evidence type="ECO:0000256" key="1">
    <source>
        <dbReference type="ARBA" id="ARBA00000971"/>
    </source>
</evidence>
<dbReference type="GO" id="GO:0003755">
    <property type="term" value="F:peptidyl-prolyl cis-trans isomerase activity"/>
    <property type="evidence" value="ECO:0007669"/>
    <property type="project" value="UniProtKB-UniRule"/>
</dbReference>
<dbReference type="SUPFAM" id="SSF54534">
    <property type="entry name" value="FKBP-like"/>
    <property type="match status" value="1"/>
</dbReference>
<dbReference type="EMBL" id="KQ087234">
    <property type="protein sequence ID" value="KLT40461.1"/>
    <property type="molecule type" value="Genomic_DNA"/>
</dbReference>
<dbReference type="InterPro" id="IPR036020">
    <property type="entry name" value="WW_dom_sf"/>
</dbReference>
<name>A0A0J0XH98_9TREE</name>
<keyword evidence="9" id="KW-1185">Reference proteome</keyword>
<evidence type="ECO:0000256" key="5">
    <source>
        <dbReference type="RuleBase" id="RU363014"/>
    </source>
</evidence>
<evidence type="ECO:0000313" key="9">
    <source>
        <dbReference type="Proteomes" id="UP000053611"/>
    </source>
</evidence>
<evidence type="ECO:0000256" key="3">
    <source>
        <dbReference type="ARBA" id="ARBA00023235"/>
    </source>
</evidence>
<dbReference type="InterPro" id="IPR051370">
    <property type="entry name" value="PPIase_Pin1"/>
</dbReference>
<evidence type="ECO:0000256" key="2">
    <source>
        <dbReference type="ARBA" id="ARBA00023110"/>
    </source>
</evidence>
<dbReference type="FunFam" id="3.10.50.40:FF:000026">
    <property type="entry name" value="Peptidyl-prolyl cis-trans isomerase"/>
    <property type="match status" value="1"/>
</dbReference>
<evidence type="ECO:0000259" key="7">
    <source>
        <dbReference type="PROSITE" id="PS50198"/>
    </source>
</evidence>
<dbReference type="STRING" id="879819.A0A0J0XH98"/>
<dbReference type="SUPFAM" id="SSF51045">
    <property type="entry name" value="WW domain"/>
    <property type="match status" value="1"/>
</dbReference>
<comment type="catalytic activity">
    <reaction evidence="1 5">
        <text>[protein]-peptidylproline (omega=180) = [protein]-peptidylproline (omega=0)</text>
        <dbReference type="Rhea" id="RHEA:16237"/>
        <dbReference type="Rhea" id="RHEA-COMP:10747"/>
        <dbReference type="Rhea" id="RHEA-COMP:10748"/>
        <dbReference type="ChEBI" id="CHEBI:83833"/>
        <dbReference type="ChEBI" id="CHEBI:83834"/>
        <dbReference type="EC" id="5.2.1.8"/>
    </reaction>
</comment>
<evidence type="ECO:0000313" key="8">
    <source>
        <dbReference type="EMBL" id="KLT40461.1"/>
    </source>
</evidence>
<protein>
    <recommendedName>
        <fullName evidence="5">Peptidyl-prolyl cis-trans isomerase</fullName>
        <ecNumber evidence="5">5.2.1.8</ecNumber>
    </recommendedName>
</protein>
<dbReference type="PROSITE" id="PS50020">
    <property type="entry name" value="WW_DOMAIN_2"/>
    <property type="match status" value="1"/>
</dbReference>
<dbReference type="GeneID" id="28984474"/>